<sequence length="459" mass="53107">MDVGMLSLKWENHSWTFSQALLNIRNREVYCDATIACEGKFYKVHKLILSACSKYMEQLFDKANLCCPLLAHPVIFLQDIRHEHLEALLDYMYVGEVNVKQTDLPLLIKAAECLQIKGLAVPDDLSTEKKSDKIMNNRNYNFDKSEEKSLKSYRRETIPERIEVERTKRQHSEDNERDMLKGCVSPSNELNGINKKRLRTDNYFQENSLSNLEVRNIKIKSKENDDSQCLESSLDHTEVKLEPQSEYNEYQYINSNELSFEPKFELNNQSSLQENAQLDINNITQSHVTHQSYSGTRSATDNQVTPVFSDSQISTWESHEQSQEEIKMSNSSTFLTAQQHTSSSTDINDFWQQAIQTTPAGVSCPFCSKVYTNRSAFRYHYKTHTGEKPYACPHCPQRFILRGDMMKHVKTHTGEKPFSCPHCPHTFIQKSNMKDHIFRHHPEANMPAPKRCIVMNAKS</sequence>
<feature type="domain" description="C2H2-type" evidence="17">
    <location>
        <begin position="390"/>
        <end position="417"/>
    </location>
</feature>
<evidence type="ECO:0000256" key="10">
    <source>
        <dbReference type="ARBA" id="ARBA00023015"/>
    </source>
</evidence>
<dbReference type="PROSITE" id="PS50157">
    <property type="entry name" value="ZINC_FINGER_C2H2_2"/>
    <property type="match status" value="3"/>
</dbReference>
<accession>A0AAV2SQQ8</accession>
<dbReference type="GO" id="GO:0003677">
    <property type="term" value="F:DNA binding"/>
    <property type="evidence" value="ECO:0007669"/>
    <property type="project" value="UniProtKB-KW"/>
</dbReference>
<keyword evidence="4" id="KW-0479">Metal-binding</keyword>
<evidence type="ECO:0000259" key="17">
    <source>
        <dbReference type="PROSITE" id="PS50157"/>
    </source>
</evidence>
<dbReference type="InterPro" id="IPR051095">
    <property type="entry name" value="Dros_DevTransReg"/>
</dbReference>
<evidence type="ECO:0000256" key="12">
    <source>
        <dbReference type="ARBA" id="ARBA00023163"/>
    </source>
</evidence>
<evidence type="ECO:0000256" key="14">
    <source>
        <dbReference type="ARBA" id="ARBA00037382"/>
    </source>
</evidence>
<evidence type="ECO:0000256" key="6">
    <source>
        <dbReference type="ARBA" id="ARBA00022771"/>
    </source>
</evidence>
<evidence type="ECO:0000313" key="19">
    <source>
        <dbReference type="Proteomes" id="UP001497623"/>
    </source>
</evidence>
<dbReference type="GO" id="GO:0045476">
    <property type="term" value="P:nurse cell apoptotic process"/>
    <property type="evidence" value="ECO:0007669"/>
    <property type="project" value="UniProtKB-ARBA"/>
</dbReference>
<evidence type="ECO:0000256" key="5">
    <source>
        <dbReference type="ARBA" id="ARBA00022737"/>
    </source>
</evidence>
<dbReference type="CDD" id="cd18315">
    <property type="entry name" value="BTB_POZ_BAB-like"/>
    <property type="match status" value="1"/>
</dbReference>
<reference evidence="18 19" key="1">
    <citation type="submission" date="2024-05" db="EMBL/GenBank/DDBJ databases">
        <authorList>
            <person name="Wallberg A."/>
        </authorList>
    </citation>
    <scope>NUCLEOTIDE SEQUENCE [LARGE SCALE GENOMIC DNA]</scope>
</reference>
<dbReference type="GO" id="GO:0007526">
    <property type="term" value="P:larval somatic muscle development"/>
    <property type="evidence" value="ECO:0007669"/>
    <property type="project" value="UniProtKB-ARBA"/>
</dbReference>
<keyword evidence="5" id="KW-0677">Repeat</keyword>
<dbReference type="Proteomes" id="UP001497623">
    <property type="component" value="Unassembled WGS sequence"/>
</dbReference>
<dbReference type="Gene3D" id="3.30.160.60">
    <property type="entry name" value="Classic Zinc Finger"/>
    <property type="match status" value="3"/>
</dbReference>
<dbReference type="Pfam" id="PF00096">
    <property type="entry name" value="zf-C2H2"/>
    <property type="match status" value="3"/>
</dbReference>
<evidence type="ECO:0000256" key="2">
    <source>
        <dbReference type="ARBA" id="ARBA00006991"/>
    </source>
</evidence>
<name>A0AAV2SQQ8_MEGNR</name>
<dbReference type="FunFam" id="3.30.160.60:FF:000075">
    <property type="entry name" value="Putative zinc finger protein 536"/>
    <property type="match status" value="1"/>
</dbReference>
<dbReference type="InterPro" id="IPR013087">
    <property type="entry name" value="Znf_C2H2_type"/>
</dbReference>
<evidence type="ECO:0000256" key="8">
    <source>
        <dbReference type="ARBA" id="ARBA00022833"/>
    </source>
</evidence>
<dbReference type="GO" id="GO:0007464">
    <property type="term" value="P:R3/R4 cell fate commitment"/>
    <property type="evidence" value="ECO:0007669"/>
    <property type="project" value="UniProtKB-ARBA"/>
</dbReference>
<keyword evidence="8" id="KW-0862">Zinc</keyword>
<evidence type="ECO:0000256" key="7">
    <source>
        <dbReference type="ARBA" id="ARBA00022782"/>
    </source>
</evidence>
<dbReference type="Pfam" id="PF00651">
    <property type="entry name" value="BTB"/>
    <property type="match status" value="1"/>
</dbReference>
<gene>
    <name evidence="18" type="ORF">MNOR_LOCUS38575</name>
</gene>
<evidence type="ECO:0000256" key="4">
    <source>
        <dbReference type="ARBA" id="ARBA00022723"/>
    </source>
</evidence>
<dbReference type="GO" id="GO:0048813">
    <property type="term" value="P:dendrite morphogenesis"/>
    <property type="evidence" value="ECO:0007669"/>
    <property type="project" value="UniProtKB-ARBA"/>
</dbReference>
<keyword evidence="3" id="KW-0217">Developmental protein</keyword>
<keyword evidence="19" id="KW-1185">Reference proteome</keyword>
<dbReference type="GO" id="GO:0035167">
    <property type="term" value="P:larval lymph gland hemopoiesis"/>
    <property type="evidence" value="ECO:0007669"/>
    <property type="project" value="UniProtKB-ARBA"/>
</dbReference>
<dbReference type="InterPro" id="IPR036236">
    <property type="entry name" value="Znf_C2H2_sf"/>
</dbReference>
<keyword evidence="10" id="KW-0805">Transcription regulation</keyword>
<comment type="subcellular location">
    <subcellularLocation>
        <location evidence="1">Nucleus</location>
    </subcellularLocation>
</comment>
<dbReference type="PANTHER" id="PTHR23110">
    <property type="entry name" value="BTB DOMAIN TRANSCRIPTION FACTOR"/>
    <property type="match status" value="1"/>
</dbReference>
<dbReference type="GO" id="GO:0008406">
    <property type="term" value="P:gonad development"/>
    <property type="evidence" value="ECO:0007669"/>
    <property type="project" value="UniProtKB-ARBA"/>
</dbReference>
<dbReference type="InterPro" id="IPR000210">
    <property type="entry name" value="BTB/POZ_dom"/>
</dbReference>
<dbReference type="GO" id="GO:0045467">
    <property type="term" value="P:R7 cell development"/>
    <property type="evidence" value="ECO:0007669"/>
    <property type="project" value="UniProtKB-ARBA"/>
</dbReference>
<keyword evidence="12" id="KW-0804">Transcription</keyword>
<organism evidence="18 19">
    <name type="scientific">Meganyctiphanes norvegica</name>
    <name type="common">Northern krill</name>
    <name type="synonym">Thysanopoda norvegica</name>
    <dbReference type="NCBI Taxonomy" id="48144"/>
    <lineage>
        <taxon>Eukaryota</taxon>
        <taxon>Metazoa</taxon>
        <taxon>Ecdysozoa</taxon>
        <taxon>Arthropoda</taxon>
        <taxon>Crustacea</taxon>
        <taxon>Multicrustacea</taxon>
        <taxon>Malacostraca</taxon>
        <taxon>Eumalacostraca</taxon>
        <taxon>Eucarida</taxon>
        <taxon>Euphausiacea</taxon>
        <taxon>Euphausiidae</taxon>
        <taxon>Meganyctiphanes</taxon>
    </lineage>
</organism>
<dbReference type="SMART" id="SM00225">
    <property type="entry name" value="BTB"/>
    <property type="match status" value="1"/>
</dbReference>
<feature type="domain" description="C2H2-type" evidence="17">
    <location>
        <begin position="418"/>
        <end position="445"/>
    </location>
</feature>
<dbReference type="GO" id="GO:0008270">
    <property type="term" value="F:zinc ion binding"/>
    <property type="evidence" value="ECO:0007669"/>
    <property type="project" value="UniProtKB-KW"/>
</dbReference>
<dbReference type="GO" id="GO:0005634">
    <property type="term" value="C:nucleus"/>
    <property type="evidence" value="ECO:0007669"/>
    <property type="project" value="UniProtKB-SubCell"/>
</dbReference>
<keyword evidence="7" id="KW-0221">Differentiation</keyword>
<feature type="domain" description="BTB" evidence="16">
    <location>
        <begin position="31"/>
        <end position="101"/>
    </location>
</feature>
<dbReference type="Gene3D" id="3.30.710.10">
    <property type="entry name" value="Potassium Channel Kv1.1, Chain A"/>
    <property type="match status" value="1"/>
</dbReference>
<comment type="function">
    <text evidence="14">Putative transcription factor required for axon growth and guidance in the central and peripheral nervous systems. Repels CNS axons away from the midline by promoting the expression of the midline repellent sli and its receptor robo.</text>
</comment>
<dbReference type="GO" id="GO:0006357">
    <property type="term" value="P:regulation of transcription by RNA polymerase II"/>
    <property type="evidence" value="ECO:0007669"/>
    <property type="project" value="TreeGrafter"/>
</dbReference>
<keyword evidence="11" id="KW-0238">DNA-binding</keyword>
<dbReference type="EMBL" id="CAXKWB010089380">
    <property type="protein sequence ID" value="CAL4213833.1"/>
    <property type="molecule type" value="Genomic_DNA"/>
</dbReference>
<dbReference type="GO" id="GO:0016199">
    <property type="term" value="P:axon midline choice point recognition"/>
    <property type="evidence" value="ECO:0007669"/>
    <property type="project" value="UniProtKB-ARBA"/>
</dbReference>
<evidence type="ECO:0000313" key="18">
    <source>
        <dbReference type="EMBL" id="CAL4213833.1"/>
    </source>
</evidence>
<dbReference type="FunFam" id="3.30.160.60:FF:002343">
    <property type="entry name" value="Zinc finger protein 33A"/>
    <property type="match status" value="1"/>
</dbReference>
<comment type="caution">
    <text evidence="18">The sequence shown here is derived from an EMBL/GenBank/DDBJ whole genome shotgun (WGS) entry which is preliminary data.</text>
</comment>
<evidence type="ECO:0000256" key="3">
    <source>
        <dbReference type="ARBA" id="ARBA00022473"/>
    </source>
</evidence>
<feature type="domain" description="C2H2-type" evidence="17">
    <location>
        <begin position="362"/>
        <end position="389"/>
    </location>
</feature>
<dbReference type="SUPFAM" id="SSF54695">
    <property type="entry name" value="POZ domain"/>
    <property type="match status" value="1"/>
</dbReference>
<dbReference type="SMART" id="SM00355">
    <property type="entry name" value="ZnF_C2H2"/>
    <property type="match status" value="3"/>
</dbReference>
<evidence type="ECO:0000259" key="16">
    <source>
        <dbReference type="PROSITE" id="PS50097"/>
    </source>
</evidence>
<dbReference type="InterPro" id="IPR011333">
    <property type="entry name" value="SKP1/BTB/POZ_sf"/>
</dbReference>
<dbReference type="SUPFAM" id="SSF57667">
    <property type="entry name" value="beta-beta-alpha zinc fingers"/>
    <property type="match status" value="2"/>
</dbReference>
<proteinExistence type="inferred from homology"/>
<keyword evidence="6 15" id="KW-0863">Zinc-finger</keyword>
<evidence type="ECO:0000256" key="1">
    <source>
        <dbReference type="ARBA" id="ARBA00004123"/>
    </source>
</evidence>
<evidence type="ECO:0000256" key="9">
    <source>
        <dbReference type="ARBA" id="ARBA00022902"/>
    </source>
</evidence>
<dbReference type="PANTHER" id="PTHR23110:SF111">
    <property type="entry name" value="LONGITUDINALS LACKING PROTEIN, ISOFORMS F_I_K_T"/>
    <property type="match status" value="1"/>
</dbReference>
<keyword evidence="9" id="KW-0524">Neurogenesis</keyword>
<evidence type="ECO:0000256" key="15">
    <source>
        <dbReference type="PROSITE-ProRule" id="PRU00042"/>
    </source>
</evidence>
<dbReference type="AlphaFoldDB" id="A0AAV2SQQ8"/>
<protein>
    <submittedName>
        <fullName evidence="18">Uncharacterized protein</fullName>
    </submittedName>
</protein>
<dbReference type="PROSITE" id="PS50097">
    <property type="entry name" value="BTB"/>
    <property type="match status" value="1"/>
</dbReference>
<evidence type="ECO:0000256" key="13">
    <source>
        <dbReference type="ARBA" id="ARBA00023242"/>
    </source>
</evidence>
<keyword evidence="13" id="KW-0539">Nucleus</keyword>
<evidence type="ECO:0000256" key="11">
    <source>
        <dbReference type="ARBA" id="ARBA00023125"/>
    </source>
</evidence>
<dbReference type="PROSITE" id="PS00028">
    <property type="entry name" value="ZINC_FINGER_C2H2_1"/>
    <property type="match status" value="3"/>
</dbReference>
<comment type="similarity">
    <text evidence="2">Belongs to the krueppel C2H2-type zinc-finger protein family.</text>
</comment>